<accession>A0A1L5PNR7</accession>
<evidence type="ECO:0000313" key="2">
    <source>
        <dbReference type="Proteomes" id="UP000185146"/>
    </source>
</evidence>
<evidence type="ECO:0000313" key="1">
    <source>
        <dbReference type="EMBL" id="APO81765.1"/>
    </source>
</evidence>
<reference evidence="1 2" key="1">
    <citation type="submission" date="2016-12" db="EMBL/GenBank/DDBJ databases">
        <title>Draft Genome Sequence of Mercury Resistant Pseudomonas DRA525.</title>
        <authorList>
            <person name="Drace K.M."/>
        </authorList>
    </citation>
    <scope>NUCLEOTIDE SEQUENCE [LARGE SCALE GENOMIC DNA]</scope>
    <source>
        <strain evidence="1 2">DRA525</strain>
    </source>
</reference>
<sequence length="97" mass="10885">MSALMTQAHQALEGQLLQPAMLDAQTMAYMNFARLEHRKLEALVRTIVIPMLGGFQNELAKDLERHLEQARTFSGNFCWQHRHLGASHGVVGEGDDV</sequence>
<gene>
    <name evidence="1" type="ORF">BL240_10050</name>
</gene>
<name>A0A1L5PNR7_PSEPU</name>
<dbReference type="RefSeq" id="WP_075044680.1">
    <property type="nucleotide sequence ID" value="NZ_CP018743.1"/>
</dbReference>
<protein>
    <submittedName>
        <fullName evidence="1">Uncharacterized protein</fullName>
    </submittedName>
</protein>
<dbReference type="Proteomes" id="UP000185146">
    <property type="component" value="Chromosome"/>
</dbReference>
<proteinExistence type="predicted"/>
<dbReference type="EMBL" id="CP018743">
    <property type="protein sequence ID" value="APO81765.1"/>
    <property type="molecule type" value="Genomic_DNA"/>
</dbReference>
<organism evidence="1 2">
    <name type="scientific">Pseudomonas putida</name>
    <name type="common">Arthrobacter siderocapsulatus</name>
    <dbReference type="NCBI Taxonomy" id="303"/>
    <lineage>
        <taxon>Bacteria</taxon>
        <taxon>Pseudomonadati</taxon>
        <taxon>Pseudomonadota</taxon>
        <taxon>Gammaproteobacteria</taxon>
        <taxon>Pseudomonadales</taxon>
        <taxon>Pseudomonadaceae</taxon>
        <taxon>Pseudomonas</taxon>
    </lineage>
</organism>
<dbReference type="AlphaFoldDB" id="A0A1L5PNR7"/>